<dbReference type="PANTHER" id="PTHR30213">
    <property type="entry name" value="INNER MEMBRANE PROTEIN YHJD"/>
    <property type="match status" value="1"/>
</dbReference>
<sequence>MLTSARKRGYIDTMVALERHKRAWKRALVLFFSNQGMAAAGNMAFLSMLSLFPFIIFLVAVSGFMGQSERGHEAIQYMLSILPPEVSSVVAGPIKGIVSNTGAEILTGSILLAIWTAGNGVEAAREVLIKAFGKEHARAIWIRRLESLGVVVFGAIAIVIAMSIMVLGPAVLKAITSLFPDAMMDGVNTTWKYLSLLVSPAVLTLGLYMVYLSLTPRKVKNVVRLPGTLLSVAVLIATAKGMSVYLKYAGNYDVTYGSLAGVVVMQLFCFLVSLGFVLGAELNAAYTFDEADRAKAEARASKRTAKDAANNGDDKPAETDA</sequence>
<gene>
    <name evidence="8" type="ORF">SAMN04488071_2788</name>
</gene>
<feature type="region of interest" description="Disordered" evidence="6">
    <location>
        <begin position="299"/>
        <end position="321"/>
    </location>
</feature>
<reference evidence="8 9" key="1">
    <citation type="submission" date="2016-10" db="EMBL/GenBank/DDBJ databases">
        <authorList>
            <person name="de Groot N.N."/>
        </authorList>
    </citation>
    <scope>NUCLEOTIDE SEQUENCE [LARGE SCALE GENOMIC DNA]</scope>
    <source>
        <strain evidence="8 9">CGMCC 1.9109</strain>
    </source>
</reference>
<dbReference type="NCBIfam" id="TIGR00765">
    <property type="entry name" value="yihY_not_rbn"/>
    <property type="match status" value="1"/>
</dbReference>
<evidence type="ECO:0000256" key="4">
    <source>
        <dbReference type="ARBA" id="ARBA00022989"/>
    </source>
</evidence>
<protein>
    <submittedName>
        <fullName evidence="8">Membrane protein</fullName>
    </submittedName>
</protein>
<name>A0A1G7CG01_9PROT</name>
<evidence type="ECO:0000256" key="3">
    <source>
        <dbReference type="ARBA" id="ARBA00022692"/>
    </source>
</evidence>
<proteinExistence type="predicted"/>
<dbReference type="EMBL" id="FNAK01000006">
    <property type="protein sequence ID" value="SDE38267.1"/>
    <property type="molecule type" value="Genomic_DNA"/>
</dbReference>
<evidence type="ECO:0000256" key="7">
    <source>
        <dbReference type="SAM" id="Phobius"/>
    </source>
</evidence>
<dbReference type="PIRSF" id="PIRSF035875">
    <property type="entry name" value="RNase_BN"/>
    <property type="match status" value="1"/>
</dbReference>
<feature type="transmembrane region" description="Helical" evidence="7">
    <location>
        <begin position="191"/>
        <end position="211"/>
    </location>
</feature>
<dbReference type="InterPro" id="IPR017039">
    <property type="entry name" value="Virul_fac_BrkB"/>
</dbReference>
<accession>A0A1G7CG01</accession>
<evidence type="ECO:0000256" key="6">
    <source>
        <dbReference type="SAM" id="MobiDB-lite"/>
    </source>
</evidence>
<keyword evidence="3 7" id="KW-0812">Transmembrane</keyword>
<dbReference type="Proteomes" id="UP000183685">
    <property type="component" value="Unassembled WGS sequence"/>
</dbReference>
<evidence type="ECO:0000313" key="9">
    <source>
        <dbReference type="Proteomes" id="UP000183685"/>
    </source>
</evidence>
<organism evidence="8 9">
    <name type="scientific">Kordiimonas lacus</name>
    <dbReference type="NCBI Taxonomy" id="637679"/>
    <lineage>
        <taxon>Bacteria</taxon>
        <taxon>Pseudomonadati</taxon>
        <taxon>Pseudomonadota</taxon>
        <taxon>Alphaproteobacteria</taxon>
        <taxon>Kordiimonadales</taxon>
        <taxon>Kordiimonadaceae</taxon>
        <taxon>Kordiimonas</taxon>
    </lineage>
</organism>
<evidence type="ECO:0000256" key="5">
    <source>
        <dbReference type="ARBA" id="ARBA00023136"/>
    </source>
</evidence>
<keyword evidence="4 7" id="KW-1133">Transmembrane helix</keyword>
<feature type="transmembrane region" description="Helical" evidence="7">
    <location>
        <begin position="223"/>
        <end position="246"/>
    </location>
</feature>
<evidence type="ECO:0000313" key="8">
    <source>
        <dbReference type="EMBL" id="SDE38267.1"/>
    </source>
</evidence>
<comment type="subcellular location">
    <subcellularLocation>
        <location evidence="1">Cell membrane</location>
        <topology evidence="1">Multi-pass membrane protein</topology>
    </subcellularLocation>
</comment>
<feature type="transmembrane region" description="Helical" evidence="7">
    <location>
        <begin position="148"/>
        <end position="171"/>
    </location>
</feature>
<dbReference type="Pfam" id="PF03631">
    <property type="entry name" value="Virul_fac_BrkB"/>
    <property type="match status" value="1"/>
</dbReference>
<dbReference type="PANTHER" id="PTHR30213:SF0">
    <property type="entry name" value="UPF0761 MEMBRANE PROTEIN YIHY"/>
    <property type="match status" value="1"/>
</dbReference>
<feature type="transmembrane region" description="Helical" evidence="7">
    <location>
        <begin position="48"/>
        <end position="66"/>
    </location>
</feature>
<keyword evidence="5 7" id="KW-0472">Membrane</keyword>
<dbReference type="GO" id="GO:0005886">
    <property type="term" value="C:plasma membrane"/>
    <property type="evidence" value="ECO:0007669"/>
    <property type="project" value="UniProtKB-SubCell"/>
</dbReference>
<keyword evidence="2" id="KW-1003">Cell membrane</keyword>
<feature type="transmembrane region" description="Helical" evidence="7">
    <location>
        <begin position="258"/>
        <end position="278"/>
    </location>
</feature>
<dbReference type="AlphaFoldDB" id="A0A1G7CG01"/>
<evidence type="ECO:0000256" key="2">
    <source>
        <dbReference type="ARBA" id="ARBA00022475"/>
    </source>
</evidence>
<dbReference type="STRING" id="637679.GCA_001550055_03133"/>
<evidence type="ECO:0000256" key="1">
    <source>
        <dbReference type="ARBA" id="ARBA00004651"/>
    </source>
</evidence>
<keyword evidence="9" id="KW-1185">Reference proteome</keyword>